<evidence type="ECO:0000256" key="2">
    <source>
        <dbReference type="SAM" id="MobiDB-lite"/>
    </source>
</evidence>
<dbReference type="Pfam" id="PF24883">
    <property type="entry name" value="NPHP3_N"/>
    <property type="match status" value="1"/>
</dbReference>
<dbReference type="VEuPathDB" id="FungiDB:MAPG_03532"/>
<dbReference type="SUPFAM" id="SSF52540">
    <property type="entry name" value="P-loop containing nucleoside triphosphate hydrolases"/>
    <property type="match status" value="1"/>
</dbReference>
<evidence type="ECO:0000313" key="4">
    <source>
        <dbReference type="EMBL" id="KLU84491.1"/>
    </source>
</evidence>
<dbReference type="OrthoDB" id="5086500at2759"/>
<protein>
    <recommendedName>
        <fullName evidence="3">Nephrocystin 3-like N-terminal domain-containing protein</fullName>
    </recommendedName>
</protein>
<name>A0A0C4DU95_MAGP6</name>
<reference evidence="5" key="5">
    <citation type="submission" date="2015-06" db="UniProtKB">
        <authorList>
            <consortium name="EnsemblFungi"/>
        </authorList>
    </citation>
    <scope>IDENTIFICATION</scope>
    <source>
        <strain evidence="5">ATCC 64411</strain>
    </source>
</reference>
<evidence type="ECO:0000313" key="6">
    <source>
        <dbReference type="Proteomes" id="UP000011715"/>
    </source>
</evidence>
<dbReference type="Gene3D" id="3.40.50.300">
    <property type="entry name" value="P-loop containing nucleotide triphosphate hydrolases"/>
    <property type="match status" value="1"/>
</dbReference>
<dbReference type="Proteomes" id="UP000011715">
    <property type="component" value="Unassembled WGS sequence"/>
</dbReference>
<evidence type="ECO:0000313" key="5">
    <source>
        <dbReference type="EnsemblFungi" id="MAPG_03532T0"/>
    </source>
</evidence>
<gene>
    <name evidence="4" type="ORF">MAPG_03532</name>
</gene>
<reference evidence="6" key="2">
    <citation type="submission" date="2010-05" db="EMBL/GenBank/DDBJ databases">
        <title>The genome sequence of Magnaporthe poae strain ATCC 64411.</title>
        <authorList>
            <person name="Ma L.-J."/>
            <person name="Dead R."/>
            <person name="Young S."/>
            <person name="Zeng Q."/>
            <person name="Koehrsen M."/>
            <person name="Alvarado L."/>
            <person name="Berlin A."/>
            <person name="Chapman S.B."/>
            <person name="Chen Z."/>
            <person name="Freedman E."/>
            <person name="Gellesch M."/>
            <person name="Goldberg J."/>
            <person name="Griggs A."/>
            <person name="Gujja S."/>
            <person name="Heilman E.R."/>
            <person name="Heiman D."/>
            <person name="Hepburn T."/>
            <person name="Howarth C."/>
            <person name="Jen D."/>
            <person name="Larson L."/>
            <person name="Mehta T."/>
            <person name="Neiman D."/>
            <person name="Pearson M."/>
            <person name="Roberts A."/>
            <person name="Saif S."/>
            <person name="Shea T."/>
            <person name="Shenoy N."/>
            <person name="Sisk P."/>
            <person name="Stolte C."/>
            <person name="Sykes S."/>
            <person name="Walk T."/>
            <person name="White J."/>
            <person name="Yandava C."/>
            <person name="Haas B."/>
            <person name="Nusbaum C."/>
            <person name="Birren B."/>
        </authorList>
    </citation>
    <scope>NUCLEOTIDE SEQUENCE [LARGE SCALE GENOMIC DNA]</scope>
    <source>
        <strain evidence="6">ATCC 64411 / 73-15</strain>
    </source>
</reference>
<evidence type="ECO:0000256" key="1">
    <source>
        <dbReference type="ARBA" id="ARBA00022737"/>
    </source>
</evidence>
<organism evidence="5 6">
    <name type="scientific">Magnaporthiopsis poae (strain ATCC 64411 / 73-15)</name>
    <name type="common">Kentucky bluegrass fungus</name>
    <name type="synonym">Magnaporthe poae</name>
    <dbReference type="NCBI Taxonomy" id="644358"/>
    <lineage>
        <taxon>Eukaryota</taxon>
        <taxon>Fungi</taxon>
        <taxon>Dikarya</taxon>
        <taxon>Ascomycota</taxon>
        <taxon>Pezizomycotina</taxon>
        <taxon>Sordariomycetes</taxon>
        <taxon>Sordariomycetidae</taxon>
        <taxon>Magnaporthales</taxon>
        <taxon>Magnaporthaceae</taxon>
        <taxon>Magnaporthiopsis</taxon>
    </lineage>
</organism>
<dbReference type="EnsemblFungi" id="MAPG_03532T0">
    <property type="protein sequence ID" value="MAPG_03532T0"/>
    <property type="gene ID" value="MAPG_03532"/>
</dbReference>
<dbReference type="EMBL" id="ADBL01000848">
    <property type="status" value="NOT_ANNOTATED_CDS"/>
    <property type="molecule type" value="Genomic_DNA"/>
</dbReference>
<feature type="region of interest" description="Disordered" evidence="2">
    <location>
        <begin position="76"/>
        <end position="109"/>
    </location>
</feature>
<dbReference type="PANTHER" id="PTHR10039:SF5">
    <property type="entry name" value="NACHT DOMAIN-CONTAINING PROTEIN"/>
    <property type="match status" value="1"/>
</dbReference>
<evidence type="ECO:0000259" key="3">
    <source>
        <dbReference type="Pfam" id="PF24883"/>
    </source>
</evidence>
<dbReference type="InterPro" id="IPR056884">
    <property type="entry name" value="NPHP3-like_N"/>
</dbReference>
<accession>A0A0C4DU95</accession>
<sequence length="1303" mass="148587">MSGLEPVVALSLACNVLQVIGVARETIHIVRQVYQNGELDPALTHHATRLDDLSKRIRTATMPTTAAAATTTTIPTTTAPTTARGAARGATQQNAAQRGAVQPRPTDRDTHLLGLANRCLNAARDLREEVKFLKGPDTKSKLVAMLKSASKTLWRQRRLDRLGKDMLDAERLLQTGLLTRIFEQTEKADGGLEKLDSDLRSFVDEYRTGRSEAAGLMRAEAAQTRKNVTIQIKGGTHAVKRHTTQETTRAETSLKRHITQATVQAQRSLRDRISAAARSADEREQDARLEVRRERLLRSLKFDRMNQRRNRVAESHRETYQWVLRDGSDAGELADVAKSPEADADHPWDSFSDWLRSTEPEYWISGKPGSGKTTLIKYLLGHSQTRSFLELWSPGAVLVSHFFWRLGNEMQQSIRGLFCSLLHQLLEKDKASLDRILSSSINASDKDMETDWSYEELQSTLLDVMAHYPRSIALFLDGLDEVLRTDGTLALLNVVDVLKRPQGLQGKVKLCLGARREPLIEEKLSACPQLRLEHLNYTDLRRYAKDTIIIPPQYETSTFSGSKLYARSAKSHQVTFNYEQPSTPSEIRDWLVTELVRRADGVFLWLCLTAKMVMEALWQGEMVTDLQHRIDSLPSDLTILYADMWARANGDSERPQHQERAALYFHLAINETYNNNRLNVMIATTTGMAKRIRYCNPYEPGFATSLVESCKAKMRDIQIRCAGLLQINPIPEIRHPWLQPWYGKEYCDLIPYAEEEISPPPFEFVHRTARDFLTDTEEGSRILRKHKISEWHLHQRFAAARLACCRLLRMAPIVEHADEYDAESAIVWSREVYSDLGRHLASITLLLHALPEGDEENAIGECDELLRFCEQLFESGQLFGDPRFPKNDEDFQEEGPGSDDFRTLCEVIVKREHEFLLEAASINLNIWPFILAKVQSLELDERTLSELLLHVCNITSVSYESGLWFWNRLDWGWEKRRSRSYRLGIDSRLKLARLLLERGACPSRKGPRRIDNQDRYGNIDVVHVLETPLKGLISSVWRLDRDTTMMDSNLARRFIDLIRLLMSNGADPDGEEFRVTYQVLDGHLFERPLRFKDCGEKTPVEGIEGMRFVQAYPLSVILARMLQSWKDRFPGIDTFLELETPFQDGARLGRLILMLHSEGTPARMCFVEAEEELEEELLWVAREAEGILQAQDRDSCGVPVPLEIQQGLSRALERRYPEGVEIPQTSRRLFEVFQRAGMTSMYWGEWEDGYNTMDGVCWAAESGLIDLGGQGKRRRMLHGSQSPTVAGAVGRPYFRWDGSDRHG</sequence>
<dbReference type="eggNOG" id="ENOG502SHRA">
    <property type="taxonomic scope" value="Eukaryota"/>
</dbReference>
<dbReference type="STRING" id="644358.A0A0C4DU95"/>
<reference evidence="4" key="1">
    <citation type="submission" date="2010-05" db="EMBL/GenBank/DDBJ databases">
        <title>The Genome Sequence of Magnaporthe poae strain ATCC 64411.</title>
        <authorList>
            <consortium name="The Broad Institute Genome Sequencing Platform"/>
            <consortium name="Broad Institute Genome Sequencing Center for Infectious Disease"/>
            <person name="Ma L.-J."/>
            <person name="Dead R."/>
            <person name="Young S."/>
            <person name="Zeng Q."/>
            <person name="Koehrsen M."/>
            <person name="Alvarado L."/>
            <person name="Berlin A."/>
            <person name="Chapman S.B."/>
            <person name="Chen Z."/>
            <person name="Freedman E."/>
            <person name="Gellesch M."/>
            <person name="Goldberg J."/>
            <person name="Griggs A."/>
            <person name="Gujja S."/>
            <person name="Heilman E.R."/>
            <person name="Heiman D."/>
            <person name="Hepburn T."/>
            <person name="Howarth C."/>
            <person name="Jen D."/>
            <person name="Larson L."/>
            <person name="Mehta T."/>
            <person name="Neiman D."/>
            <person name="Pearson M."/>
            <person name="Roberts A."/>
            <person name="Saif S."/>
            <person name="Shea T."/>
            <person name="Shenoy N."/>
            <person name="Sisk P."/>
            <person name="Stolte C."/>
            <person name="Sykes S."/>
            <person name="Walk T."/>
            <person name="White J."/>
            <person name="Yandava C."/>
            <person name="Haas B."/>
            <person name="Nusbaum C."/>
            <person name="Birren B."/>
        </authorList>
    </citation>
    <scope>NUCLEOTIDE SEQUENCE</scope>
    <source>
        <strain evidence="4">ATCC 64411</strain>
    </source>
</reference>
<dbReference type="OMA" id="VMAHYPR"/>
<feature type="compositionally biased region" description="Low complexity" evidence="2">
    <location>
        <begin position="76"/>
        <end position="100"/>
    </location>
</feature>
<keyword evidence="1" id="KW-0677">Repeat</keyword>
<dbReference type="PANTHER" id="PTHR10039">
    <property type="entry name" value="AMELOGENIN"/>
    <property type="match status" value="1"/>
</dbReference>
<feature type="domain" description="Nephrocystin 3-like N-terminal" evidence="3">
    <location>
        <begin position="350"/>
        <end position="493"/>
    </location>
</feature>
<dbReference type="EMBL" id="GL876967">
    <property type="protein sequence ID" value="KLU84491.1"/>
    <property type="molecule type" value="Genomic_DNA"/>
</dbReference>
<proteinExistence type="predicted"/>
<reference evidence="4" key="3">
    <citation type="submission" date="2011-03" db="EMBL/GenBank/DDBJ databases">
        <title>Annotation of Magnaporthe poae ATCC 64411.</title>
        <authorList>
            <person name="Ma L.-J."/>
            <person name="Dead R."/>
            <person name="Young S.K."/>
            <person name="Zeng Q."/>
            <person name="Gargeya S."/>
            <person name="Fitzgerald M."/>
            <person name="Haas B."/>
            <person name="Abouelleil A."/>
            <person name="Alvarado L."/>
            <person name="Arachchi H.M."/>
            <person name="Berlin A."/>
            <person name="Brown A."/>
            <person name="Chapman S.B."/>
            <person name="Chen Z."/>
            <person name="Dunbar C."/>
            <person name="Freedman E."/>
            <person name="Gearin G."/>
            <person name="Gellesch M."/>
            <person name="Goldberg J."/>
            <person name="Griggs A."/>
            <person name="Gujja S."/>
            <person name="Heiman D."/>
            <person name="Howarth C."/>
            <person name="Larson L."/>
            <person name="Lui A."/>
            <person name="MacDonald P.J.P."/>
            <person name="Mehta T."/>
            <person name="Montmayeur A."/>
            <person name="Murphy C."/>
            <person name="Neiman D."/>
            <person name="Pearson M."/>
            <person name="Priest M."/>
            <person name="Roberts A."/>
            <person name="Saif S."/>
            <person name="Shea T."/>
            <person name="Shenoy N."/>
            <person name="Sisk P."/>
            <person name="Stolte C."/>
            <person name="Sykes S."/>
            <person name="Yandava C."/>
            <person name="Wortman J."/>
            <person name="Nusbaum C."/>
            <person name="Birren B."/>
        </authorList>
    </citation>
    <scope>NUCLEOTIDE SEQUENCE</scope>
    <source>
        <strain evidence="4">ATCC 64411</strain>
    </source>
</reference>
<keyword evidence="6" id="KW-1185">Reference proteome</keyword>
<dbReference type="InterPro" id="IPR027417">
    <property type="entry name" value="P-loop_NTPase"/>
</dbReference>
<reference evidence="5" key="4">
    <citation type="journal article" date="2015" name="G3 (Bethesda)">
        <title>Genome sequences of three phytopathogenic species of the Magnaporthaceae family of fungi.</title>
        <authorList>
            <person name="Okagaki L.H."/>
            <person name="Nunes C.C."/>
            <person name="Sailsbery J."/>
            <person name="Clay B."/>
            <person name="Brown D."/>
            <person name="John T."/>
            <person name="Oh Y."/>
            <person name="Young N."/>
            <person name="Fitzgerald M."/>
            <person name="Haas B.J."/>
            <person name="Zeng Q."/>
            <person name="Young S."/>
            <person name="Adiconis X."/>
            <person name="Fan L."/>
            <person name="Levin J.Z."/>
            <person name="Mitchell T.K."/>
            <person name="Okubara P.A."/>
            <person name="Farman M.L."/>
            <person name="Kohn L.M."/>
            <person name="Birren B."/>
            <person name="Ma L.-J."/>
            <person name="Dean R.A."/>
        </authorList>
    </citation>
    <scope>NUCLEOTIDE SEQUENCE</scope>
    <source>
        <strain evidence="5">ATCC 64411 / 73-15</strain>
    </source>
</reference>